<dbReference type="RefSeq" id="WP_345197105.1">
    <property type="nucleotide sequence ID" value="NZ_BAABFL010000423.1"/>
</dbReference>
<dbReference type="InterPro" id="IPR027385">
    <property type="entry name" value="Beta-barrel_OMP"/>
</dbReference>
<feature type="signal peptide" evidence="2">
    <location>
        <begin position="1"/>
        <end position="17"/>
    </location>
</feature>
<evidence type="ECO:0000256" key="1">
    <source>
        <dbReference type="ARBA" id="ARBA00022729"/>
    </source>
</evidence>
<comment type="caution">
    <text evidence="4">The sequence shown here is derived from an EMBL/GenBank/DDBJ whole genome shotgun (WGS) entry which is preliminary data.</text>
</comment>
<gene>
    <name evidence="4" type="ORF">GCM10023116_31320</name>
</gene>
<dbReference type="Proteomes" id="UP001500604">
    <property type="component" value="Unassembled WGS sequence"/>
</dbReference>
<sequence length="203" mass="22204">MKKILVLLCLLASPAWAEFYMGVGAGQTSLDVDLSTSSGTLGGFDDDDTTAAYMITLGYRLESPEYYGSAFVAVEADAINHDIALRHQVGNLVEEGEAKNTFSASVIGGTEIYPGIDAYVRLGVARTKFEERFTGPSSSSSSNEKEEGVVWGFGAEFKDLMAGLSLRLDYRSTHYDTFKFYSNGAKVKIESNMLTMSVLYRFK</sequence>
<evidence type="ECO:0000256" key="2">
    <source>
        <dbReference type="SAM" id="SignalP"/>
    </source>
</evidence>
<accession>A0ABP8V620</accession>
<feature type="chain" id="PRO_5046068962" description="Outer membrane protein beta-barrel domain-containing protein" evidence="2">
    <location>
        <begin position="18"/>
        <end position="203"/>
    </location>
</feature>
<dbReference type="Pfam" id="PF13505">
    <property type="entry name" value="OMP_b-brl"/>
    <property type="match status" value="1"/>
</dbReference>
<keyword evidence="1 2" id="KW-0732">Signal</keyword>
<organism evidence="4 5">
    <name type="scientific">Kistimonas scapharcae</name>
    <dbReference type="NCBI Taxonomy" id="1036133"/>
    <lineage>
        <taxon>Bacteria</taxon>
        <taxon>Pseudomonadati</taxon>
        <taxon>Pseudomonadota</taxon>
        <taxon>Gammaproteobacteria</taxon>
        <taxon>Oceanospirillales</taxon>
        <taxon>Endozoicomonadaceae</taxon>
        <taxon>Kistimonas</taxon>
    </lineage>
</organism>
<evidence type="ECO:0000313" key="5">
    <source>
        <dbReference type="Proteomes" id="UP001500604"/>
    </source>
</evidence>
<dbReference type="EMBL" id="BAABFL010000423">
    <property type="protein sequence ID" value="GAA4650849.1"/>
    <property type="molecule type" value="Genomic_DNA"/>
</dbReference>
<protein>
    <recommendedName>
        <fullName evidence="3">Outer membrane protein beta-barrel domain-containing protein</fullName>
    </recommendedName>
</protein>
<dbReference type="SUPFAM" id="SSF56925">
    <property type="entry name" value="OMPA-like"/>
    <property type="match status" value="1"/>
</dbReference>
<evidence type="ECO:0000313" key="4">
    <source>
        <dbReference type="EMBL" id="GAA4650849.1"/>
    </source>
</evidence>
<keyword evidence="5" id="KW-1185">Reference proteome</keyword>
<dbReference type="InterPro" id="IPR011250">
    <property type="entry name" value="OMP/PagP_B-barrel"/>
</dbReference>
<reference evidence="5" key="1">
    <citation type="journal article" date="2019" name="Int. J. Syst. Evol. Microbiol.">
        <title>The Global Catalogue of Microorganisms (GCM) 10K type strain sequencing project: providing services to taxonomists for standard genome sequencing and annotation.</title>
        <authorList>
            <consortium name="The Broad Institute Genomics Platform"/>
            <consortium name="The Broad Institute Genome Sequencing Center for Infectious Disease"/>
            <person name="Wu L."/>
            <person name="Ma J."/>
        </authorList>
    </citation>
    <scope>NUCLEOTIDE SEQUENCE [LARGE SCALE GENOMIC DNA]</scope>
    <source>
        <strain evidence="5">JCM 17805</strain>
    </source>
</reference>
<name>A0ABP8V620_9GAMM</name>
<evidence type="ECO:0000259" key="3">
    <source>
        <dbReference type="Pfam" id="PF13505"/>
    </source>
</evidence>
<dbReference type="Gene3D" id="2.40.160.20">
    <property type="match status" value="1"/>
</dbReference>
<proteinExistence type="predicted"/>
<feature type="domain" description="Outer membrane protein beta-barrel" evidence="3">
    <location>
        <begin position="10"/>
        <end position="202"/>
    </location>
</feature>